<reference evidence="7 8" key="1">
    <citation type="journal article" date="2014" name="BMC Genomics">
        <title>Comparison of environmental and isolate Sulfobacillus genomes reveals diverse carbon, sulfur, nitrogen, and hydrogen metabolisms.</title>
        <authorList>
            <person name="Justice N.B."/>
            <person name="Norman A."/>
            <person name="Brown C.T."/>
            <person name="Singh A."/>
            <person name="Thomas B.C."/>
            <person name="Banfield J.F."/>
        </authorList>
    </citation>
    <scope>NUCLEOTIDE SEQUENCE [LARGE SCALE GENOMIC DNA]</scope>
    <source>
        <strain evidence="7">AMDSBA3</strain>
    </source>
</reference>
<dbReference type="InterPro" id="IPR036318">
    <property type="entry name" value="FAD-bd_PCMH-like_sf"/>
</dbReference>
<comment type="cofactor">
    <cofactor evidence="1">
        <name>FAD</name>
        <dbReference type="ChEBI" id="CHEBI:57692"/>
    </cofactor>
</comment>
<dbReference type="Gene3D" id="3.30.70.2740">
    <property type="match status" value="1"/>
</dbReference>
<dbReference type="EMBL" id="PXYV01000011">
    <property type="protein sequence ID" value="PSR22860.1"/>
    <property type="molecule type" value="Genomic_DNA"/>
</dbReference>
<dbReference type="InterPro" id="IPR006094">
    <property type="entry name" value="Oxid_FAD_bind_N"/>
</dbReference>
<dbReference type="InterPro" id="IPR016164">
    <property type="entry name" value="FAD-linked_Oxase-like_C"/>
</dbReference>
<feature type="domain" description="FAD-binding PCMH-type" evidence="6">
    <location>
        <begin position="60"/>
        <end position="239"/>
    </location>
</feature>
<gene>
    <name evidence="7" type="ORF">C7B45_05155</name>
</gene>
<dbReference type="InterPro" id="IPR016166">
    <property type="entry name" value="FAD-bd_PCMH"/>
</dbReference>
<dbReference type="Gene3D" id="1.10.45.10">
    <property type="entry name" value="Vanillyl-alcohol Oxidase, Chain A, domain 4"/>
    <property type="match status" value="1"/>
</dbReference>
<evidence type="ECO:0000313" key="7">
    <source>
        <dbReference type="EMBL" id="PSR22860.1"/>
    </source>
</evidence>
<evidence type="ECO:0000259" key="6">
    <source>
        <dbReference type="PROSITE" id="PS51387"/>
    </source>
</evidence>
<keyword evidence="3" id="KW-0285">Flavoprotein</keyword>
<evidence type="ECO:0000256" key="4">
    <source>
        <dbReference type="ARBA" id="ARBA00022827"/>
    </source>
</evidence>
<dbReference type="PANTHER" id="PTHR42934">
    <property type="entry name" value="GLYCOLATE OXIDASE SUBUNIT GLCD"/>
    <property type="match status" value="1"/>
</dbReference>
<feature type="domain" description="FAD-binding PCMH-type" evidence="6">
    <location>
        <begin position="489"/>
        <end position="665"/>
    </location>
</feature>
<keyword evidence="4" id="KW-0274">FAD</keyword>
<dbReference type="Gene3D" id="3.30.465.10">
    <property type="match status" value="2"/>
</dbReference>
<keyword evidence="5" id="KW-0560">Oxidoreductase</keyword>
<name>A0A2T2WKW1_9FIRM</name>
<dbReference type="SUPFAM" id="SSF55103">
    <property type="entry name" value="FAD-linked oxidases, C-terminal domain"/>
    <property type="match status" value="1"/>
</dbReference>
<dbReference type="InterPro" id="IPR016171">
    <property type="entry name" value="Vanillyl_alc_oxidase_C-sub2"/>
</dbReference>
<dbReference type="PANTHER" id="PTHR42934:SF1">
    <property type="entry name" value="GLYCOLATE OXIDASE SUBUNIT GLCD"/>
    <property type="match status" value="1"/>
</dbReference>
<accession>A0A2T2WKW1</accession>
<dbReference type="Proteomes" id="UP000241848">
    <property type="component" value="Unassembled WGS sequence"/>
</dbReference>
<organism evidence="7 8">
    <name type="scientific">Sulfobacillus acidophilus</name>
    <dbReference type="NCBI Taxonomy" id="53633"/>
    <lineage>
        <taxon>Bacteria</taxon>
        <taxon>Bacillati</taxon>
        <taxon>Bacillota</taxon>
        <taxon>Clostridia</taxon>
        <taxon>Eubacteriales</taxon>
        <taxon>Clostridiales Family XVII. Incertae Sedis</taxon>
        <taxon>Sulfobacillus</taxon>
    </lineage>
</organism>
<dbReference type="InterPro" id="IPR051914">
    <property type="entry name" value="FAD-linked_OxidoTrans_Type4"/>
</dbReference>
<dbReference type="InterPro" id="IPR004113">
    <property type="entry name" value="FAD-bd_oxidored_4_C"/>
</dbReference>
<evidence type="ECO:0000256" key="2">
    <source>
        <dbReference type="ARBA" id="ARBA00008000"/>
    </source>
</evidence>
<dbReference type="GO" id="GO:0016491">
    <property type="term" value="F:oxidoreductase activity"/>
    <property type="evidence" value="ECO:0007669"/>
    <property type="project" value="UniProtKB-KW"/>
</dbReference>
<evidence type="ECO:0000313" key="8">
    <source>
        <dbReference type="Proteomes" id="UP000241848"/>
    </source>
</evidence>
<dbReference type="InterPro" id="IPR016169">
    <property type="entry name" value="FAD-bd_PCMH_sub2"/>
</dbReference>
<evidence type="ECO:0000256" key="3">
    <source>
        <dbReference type="ARBA" id="ARBA00022630"/>
    </source>
</evidence>
<sequence>MASYQLYRTMDRSEWLSQYPRLTKRQVEAVVRALRDALGDSQVIFNRDQLLAYSYDATGERHWPDVVVLPRDSQEVSQALSIAYRYQMPIIGRGASTNLSGGTTPLVGGMVVSFARMNRILDIDRVRQLVRVQPGVVNADLAEALKPCGFFYPPDPSSHRISTLGGNLAENSGGPHCVKYGVTTHHTVWLQVALSDGRLVELPQVGAGTADAFDLASIVIGSEGTLALVTEAVLSISPLPETTRTLLASFAHMQDAVRSVFELVAARVNPSALELMDGESIRVIEPFVHAGYPLGAGAVLLIELDGPAAQVEAAVPVVRDICARQNSLKLEVARTQAEAEALWRGRRAHYGATARLAPHVWVQDVTVPRPRLVEMMERVLAIAAELDLTILTAAHAGDGNLHPAIPYDPRDLEQVKRLRQADRAILEACVQLGGSITGEHGVGIDKAEHLPLMYSPAELQAMAEVKEAFDPQGVLNPLKALWPAPSMDTLDQPHQYPVHMDSVQALQEAMQWSCKHGELLTIRGQCRRRETPNATKHVLDMRAFDAVFDLDRDNLSIEVGAGMRAGALARLLHHEGLDLPGIEPFMDETVGGLVAANAAYWRHSGGHGWRDVVLAVEFVDGRGRLLRFGTKTMKNVAGYDLSKLLVGSRGRLGAITRLTLRLVPKPQTGHIALSPPMDPQEAVQAAQRVMVRADAPAGLLLVKAAQTSSVEIWCTGDLRDGVVREKLNRDLGVGFRYESGEDAWLALEQRRLHQVYGAIANGSYRFGRIPITAEDWTVVFQEEDAHVTLCPAGRWYEMMGSKVRSPWQVAVNQDVERLCERIGRVFDREQLLQ</sequence>
<comment type="similarity">
    <text evidence="2">Belongs to the FAD-binding oxidoreductase/transferase type 4 family.</text>
</comment>
<evidence type="ECO:0000256" key="5">
    <source>
        <dbReference type="ARBA" id="ARBA00023002"/>
    </source>
</evidence>
<dbReference type="Pfam" id="PF02913">
    <property type="entry name" value="FAD-oxidase_C"/>
    <property type="match status" value="1"/>
</dbReference>
<protein>
    <submittedName>
        <fullName evidence="7">FAD-binding oxidoreductase</fullName>
    </submittedName>
</protein>
<dbReference type="PROSITE" id="PS51387">
    <property type="entry name" value="FAD_PCMH"/>
    <property type="match status" value="2"/>
</dbReference>
<dbReference type="GO" id="GO:0071949">
    <property type="term" value="F:FAD binding"/>
    <property type="evidence" value="ECO:0007669"/>
    <property type="project" value="InterPro"/>
</dbReference>
<dbReference type="SUPFAM" id="SSF56176">
    <property type="entry name" value="FAD-binding/transporter-associated domain-like"/>
    <property type="match status" value="2"/>
</dbReference>
<dbReference type="AlphaFoldDB" id="A0A2T2WKW1"/>
<dbReference type="FunFam" id="3.30.70.2740:FF:000001">
    <property type="entry name" value="D-lactate dehydrogenase mitochondrial"/>
    <property type="match status" value="1"/>
</dbReference>
<proteinExistence type="inferred from homology"/>
<comment type="caution">
    <text evidence="7">The sequence shown here is derived from an EMBL/GenBank/DDBJ whole genome shotgun (WGS) entry which is preliminary data.</text>
</comment>
<dbReference type="Pfam" id="PF01565">
    <property type="entry name" value="FAD_binding_4"/>
    <property type="match status" value="2"/>
</dbReference>
<evidence type="ECO:0000256" key="1">
    <source>
        <dbReference type="ARBA" id="ARBA00001974"/>
    </source>
</evidence>